<dbReference type="SUPFAM" id="SSF54427">
    <property type="entry name" value="NTF2-like"/>
    <property type="match status" value="1"/>
</dbReference>
<feature type="region of interest" description="Disordered" evidence="1">
    <location>
        <begin position="149"/>
        <end position="186"/>
    </location>
</feature>
<feature type="domain" description="SnoaL-like" evidence="2">
    <location>
        <begin position="10"/>
        <end position="130"/>
    </location>
</feature>
<evidence type="ECO:0000313" key="3">
    <source>
        <dbReference type="EMBL" id="AKS32091.1"/>
    </source>
</evidence>
<dbReference type="STRING" id="134601.AFA91_09660"/>
<dbReference type="RefSeq" id="WP_049744511.1">
    <property type="nucleotide sequence ID" value="NZ_CP012150.1"/>
</dbReference>
<proteinExistence type="predicted"/>
<dbReference type="Pfam" id="PF13577">
    <property type="entry name" value="SnoaL_4"/>
    <property type="match status" value="1"/>
</dbReference>
<name>A0A0K0X3V1_MYCGD</name>
<evidence type="ECO:0000256" key="1">
    <source>
        <dbReference type="SAM" id="MobiDB-lite"/>
    </source>
</evidence>
<dbReference type="Proteomes" id="UP000062255">
    <property type="component" value="Chromosome"/>
</dbReference>
<gene>
    <name evidence="3" type="ORF">AFA91_09660</name>
</gene>
<evidence type="ECO:0000313" key="4">
    <source>
        <dbReference type="Proteomes" id="UP000062255"/>
    </source>
</evidence>
<evidence type="ECO:0000259" key="2">
    <source>
        <dbReference type="Pfam" id="PF13577"/>
    </source>
</evidence>
<dbReference type="EMBL" id="CP012150">
    <property type="protein sequence ID" value="AKS32091.1"/>
    <property type="molecule type" value="Genomic_DNA"/>
</dbReference>
<dbReference type="AlphaFoldDB" id="A0A0K0X3V1"/>
<organism evidence="3 4">
    <name type="scientific">Mycolicibacterium goodii</name>
    <name type="common">Mycobacterium goodii</name>
    <dbReference type="NCBI Taxonomy" id="134601"/>
    <lineage>
        <taxon>Bacteria</taxon>
        <taxon>Bacillati</taxon>
        <taxon>Actinomycetota</taxon>
        <taxon>Actinomycetes</taxon>
        <taxon>Mycobacteriales</taxon>
        <taxon>Mycobacteriaceae</taxon>
        <taxon>Mycolicibacterium</taxon>
    </lineage>
</organism>
<sequence length="186" mass="21259">MRKVDEAQLRELVDRQEIRDALQRYSRGLDRGDRELALSAYHPDAIDDHGPVVLPAGEFVDWALAMHAEQHVFHTHQLTNTVFDIQGDVAHVETYYIAFCETRVKPNMVATGRYVDRFERRDGRWAIAARISITESILKADDFEFPPGFAESARSSGPAERSKQDVSYQRPLTVRRQTKGQDTPMS</sequence>
<dbReference type="KEGG" id="mgo:AFA91_09660"/>
<protein>
    <recommendedName>
        <fullName evidence="2">SnoaL-like domain-containing protein</fullName>
    </recommendedName>
</protein>
<dbReference type="InterPro" id="IPR032710">
    <property type="entry name" value="NTF2-like_dom_sf"/>
</dbReference>
<dbReference type="Gene3D" id="3.10.450.50">
    <property type="match status" value="1"/>
</dbReference>
<dbReference type="PATRIC" id="fig|134601.6.peg.2014"/>
<dbReference type="OrthoDB" id="1492465at2"/>
<dbReference type="InterPro" id="IPR037401">
    <property type="entry name" value="SnoaL-like"/>
</dbReference>
<accession>A0A0K0X3V1</accession>
<reference evidence="3 4" key="1">
    <citation type="submission" date="2015-07" db="EMBL/GenBank/DDBJ databases">
        <title>Complete genome sequence of Mycobacterium goodii X7B, a facultative thermophilic biodesulfurizing bacterium.</title>
        <authorList>
            <person name="Yu B."/>
            <person name="Li F."/>
            <person name="Xu P."/>
        </authorList>
    </citation>
    <scope>NUCLEOTIDE SEQUENCE [LARGE SCALE GENOMIC DNA]</scope>
    <source>
        <strain evidence="3 4">X7B</strain>
    </source>
</reference>
<dbReference type="CDD" id="cd00531">
    <property type="entry name" value="NTF2_like"/>
    <property type="match status" value="1"/>
</dbReference>